<gene>
    <name evidence="5" type="ORF">HYY65_12630</name>
</gene>
<protein>
    <submittedName>
        <fullName evidence="5">Acyl--CoA ligase</fullName>
    </submittedName>
</protein>
<reference evidence="5" key="1">
    <citation type="submission" date="2020-07" db="EMBL/GenBank/DDBJ databases">
        <title>Huge and variable diversity of episymbiotic CPR bacteria and DPANN archaea in groundwater ecosystems.</title>
        <authorList>
            <person name="He C.Y."/>
            <person name="Keren R."/>
            <person name="Whittaker M."/>
            <person name="Farag I.F."/>
            <person name="Doudna J."/>
            <person name="Cate J.H.D."/>
            <person name="Banfield J.F."/>
        </authorList>
    </citation>
    <scope>NUCLEOTIDE SEQUENCE</scope>
    <source>
        <strain evidence="5">NC_groundwater_717_Ag_S-0.2um_59_8</strain>
    </source>
</reference>
<organism evidence="5 6">
    <name type="scientific">Tectimicrobiota bacterium</name>
    <dbReference type="NCBI Taxonomy" id="2528274"/>
    <lineage>
        <taxon>Bacteria</taxon>
        <taxon>Pseudomonadati</taxon>
        <taxon>Nitrospinota/Tectimicrobiota group</taxon>
        <taxon>Candidatus Tectimicrobiota</taxon>
    </lineage>
</organism>
<evidence type="ECO:0000259" key="3">
    <source>
        <dbReference type="Pfam" id="PF00501"/>
    </source>
</evidence>
<name>A0A932GS06_UNCTE</name>
<dbReference type="InterPro" id="IPR000873">
    <property type="entry name" value="AMP-dep_synth/lig_dom"/>
</dbReference>
<evidence type="ECO:0000313" key="5">
    <source>
        <dbReference type="EMBL" id="MBI3015870.1"/>
    </source>
</evidence>
<dbReference type="Proteomes" id="UP000741360">
    <property type="component" value="Unassembled WGS sequence"/>
</dbReference>
<dbReference type="Gene3D" id="3.30.300.30">
    <property type="match status" value="1"/>
</dbReference>
<proteinExistence type="inferred from homology"/>
<feature type="domain" description="AMP-dependent synthetase/ligase" evidence="3">
    <location>
        <begin position="10"/>
        <end position="378"/>
    </location>
</feature>
<dbReference type="Gene3D" id="3.40.50.12780">
    <property type="entry name" value="N-terminal domain of ligase-like"/>
    <property type="match status" value="1"/>
</dbReference>
<keyword evidence="2 5" id="KW-0436">Ligase</keyword>
<dbReference type="InterPro" id="IPR025110">
    <property type="entry name" value="AMP-bd_C"/>
</dbReference>
<sequence length="521" mass="57781">MLGIVGRIVEKHARLHPDSISALDAGKALTYRELNDRVNQAARFLASEGLRQRDNAGLMINNTAEFAVAFLALAKLGVAVNLWNFRLVSEDIKYMASLCGAKAVLYGEEFESTISPVRASGLGGLFVRIGEREPPPGVRNFSAEVRRFSSEEPPLCDLFPDDFSSVIYTSGTLGRPKGAAYTQSTQILSAIQYSLEMGLDRSHRGLTLAPLIHGGALNFWLAYLLVGGSFVFSGKYDPPTALRLCVEHQVTELMAVPTQIEGLLSVPELESYTLSSLRLIRTAGSRYPKSLVDRVRTRLGCEVLNTYGMTENCANTTAYHSALDPYEKRDSIGKATYFWEVRVIRVDPDRPVSPAEAISPPGIGQLIVRGPQNIAEYYRNPQEAAPIQDGWLYTRDIVEVDEDGYMYIVDRIDNVIITGAENVYPQEVEAFLLRHPGVADAAVFGVPDPTWGEVVMACVCPKSPGITREEIDRYCRESGSLAGYKRPRIIEIVDEIPKNVFGKTERKKLEKKYRALRSQSY</sequence>
<evidence type="ECO:0000259" key="4">
    <source>
        <dbReference type="Pfam" id="PF13193"/>
    </source>
</evidence>
<dbReference type="PANTHER" id="PTHR43201:SF5">
    <property type="entry name" value="MEDIUM-CHAIN ACYL-COA LIGASE ACSF2, MITOCHONDRIAL"/>
    <property type="match status" value="1"/>
</dbReference>
<dbReference type="AlphaFoldDB" id="A0A932GS06"/>
<dbReference type="GO" id="GO:0006631">
    <property type="term" value="P:fatty acid metabolic process"/>
    <property type="evidence" value="ECO:0007669"/>
    <property type="project" value="TreeGrafter"/>
</dbReference>
<dbReference type="EMBL" id="JACPSX010000242">
    <property type="protein sequence ID" value="MBI3015870.1"/>
    <property type="molecule type" value="Genomic_DNA"/>
</dbReference>
<accession>A0A932GS06</accession>
<dbReference type="SUPFAM" id="SSF56801">
    <property type="entry name" value="Acetyl-CoA synthetase-like"/>
    <property type="match status" value="1"/>
</dbReference>
<evidence type="ECO:0000313" key="6">
    <source>
        <dbReference type="Proteomes" id="UP000741360"/>
    </source>
</evidence>
<dbReference type="GO" id="GO:0031956">
    <property type="term" value="F:medium-chain fatty acid-CoA ligase activity"/>
    <property type="evidence" value="ECO:0007669"/>
    <property type="project" value="TreeGrafter"/>
</dbReference>
<dbReference type="PANTHER" id="PTHR43201">
    <property type="entry name" value="ACYL-COA SYNTHETASE"/>
    <property type="match status" value="1"/>
</dbReference>
<comment type="caution">
    <text evidence="5">The sequence shown here is derived from an EMBL/GenBank/DDBJ whole genome shotgun (WGS) entry which is preliminary data.</text>
</comment>
<feature type="domain" description="AMP-binding enzyme C-terminal" evidence="4">
    <location>
        <begin position="427"/>
        <end position="503"/>
    </location>
</feature>
<dbReference type="InterPro" id="IPR042099">
    <property type="entry name" value="ANL_N_sf"/>
</dbReference>
<dbReference type="InterPro" id="IPR045851">
    <property type="entry name" value="AMP-bd_C_sf"/>
</dbReference>
<comment type="similarity">
    <text evidence="1">Belongs to the ATP-dependent AMP-binding enzyme family.</text>
</comment>
<evidence type="ECO:0000256" key="1">
    <source>
        <dbReference type="ARBA" id="ARBA00006432"/>
    </source>
</evidence>
<dbReference type="Pfam" id="PF00501">
    <property type="entry name" value="AMP-binding"/>
    <property type="match status" value="1"/>
</dbReference>
<evidence type="ECO:0000256" key="2">
    <source>
        <dbReference type="ARBA" id="ARBA00022598"/>
    </source>
</evidence>
<dbReference type="Pfam" id="PF13193">
    <property type="entry name" value="AMP-binding_C"/>
    <property type="match status" value="1"/>
</dbReference>